<evidence type="ECO:0000259" key="6">
    <source>
        <dbReference type="SMART" id="SM00881"/>
    </source>
</evidence>
<dbReference type="GO" id="GO:0016874">
    <property type="term" value="F:ligase activity"/>
    <property type="evidence" value="ECO:0007669"/>
    <property type="project" value="UniProtKB-KW"/>
</dbReference>
<dbReference type="InterPro" id="IPR004136">
    <property type="entry name" value="NMO"/>
</dbReference>
<dbReference type="InterPro" id="IPR003781">
    <property type="entry name" value="CoA-bd"/>
</dbReference>
<keyword evidence="3" id="KW-0288">FMN</keyword>
<reference evidence="7" key="1">
    <citation type="journal article" date="2021" name="Microorganisms">
        <title>Phylogenomic Reconstruction and Metabolic Potential of the Genus Aminobacter.</title>
        <authorList>
            <person name="Artuso I."/>
            <person name="Turrini P."/>
            <person name="Pirolo M."/>
            <person name="Lugli G.A."/>
            <person name="Ventura M."/>
            <person name="Visca P."/>
        </authorList>
    </citation>
    <scope>NUCLEOTIDE SEQUENCE</scope>
    <source>
        <strain evidence="7">LMG 26462</strain>
    </source>
</reference>
<dbReference type="Proteomes" id="UP001138921">
    <property type="component" value="Unassembled WGS sequence"/>
</dbReference>
<accession>A0A9X1AGZ5</accession>
<dbReference type="GO" id="GO:0006099">
    <property type="term" value="P:tricarboxylic acid cycle"/>
    <property type="evidence" value="ECO:0007669"/>
    <property type="project" value="UniProtKB-KW"/>
</dbReference>
<dbReference type="SUPFAM" id="SSF56059">
    <property type="entry name" value="Glutathione synthetase ATP-binding domain-like"/>
    <property type="match status" value="1"/>
</dbReference>
<dbReference type="CDD" id="cd04730">
    <property type="entry name" value="NPD_like"/>
    <property type="match status" value="1"/>
</dbReference>
<feature type="region of interest" description="Disordered" evidence="5">
    <location>
        <begin position="1044"/>
        <end position="1067"/>
    </location>
</feature>
<keyword evidence="4" id="KW-0560">Oxidoreductase</keyword>
<dbReference type="Gene3D" id="3.30.470.20">
    <property type="entry name" value="ATP-grasp fold, B domain"/>
    <property type="match status" value="1"/>
</dbReference>
<organism evidence="7 8">
    <name type="scientific">Aminobacter anthyllidis</name>
    <dbReference type="NCBI Taxonomy" id="1035067"/>
    <lineage>
        <taxon>Bacteria</taxon>
        <taxon>Pseudomonadati</taxon>
        <taxon>Pseudomonadota</taxon>
        <taxon>Alphaproteobacteria</taxon>
        <taxon>Hyphomicrobiales</taxon>
        <taxon>Phyllobacteriaceae</taxon>
        <taxon>Aminobacter</taxon>
    </lineage>
</organism>
<dbReference type="RefSeq" id="WP_214393335.1">
    <property type="nucleotide sequence ID" value="NZ_JAFLWW010000012.1"/>
</dbReference>
<dbReference type="EMBL" id="JAFLWW010000012">
    <property type="protein sequence ID" value="MBT1159487.1"/>
    <property type="molecule type" value="Genomic_DNA"/>
</dbReference>
<dbReference type="Pfam" id="PF03060">
    <property type="entry name" value="NMO"/>
    <property type="match status" value="1"/>
</dbReference>
<evidence type="ECO:0000313" key="7">
    <source>
        <dbReference type="EMBL" id="MBT1159487.1"/>
    </source>
</evidence>
<dbReference type="GO" id="GO:0005524">
    <property type="term" value="F:ATP binding"/>
    <property type="evidence" value="ECO:0007669"/>
    <property type="project" value="InterPro"/>
</dbReference>
<keyword evidence="1" id="KW-0816">Tricarboxylic acid cycle</keyword>
<dbReference type="InterPro" id="IPR013815">
    <property type="entry name" value="ATP_grasp_subdomain_1"/>
</dbReference>
<dbReference type="PANTHER" id="PTHR42793">
    <property type="entry name" value="COA BINDING DOMAIN CONTAINING PROTEIN"/>
    <property type="match status" value="1"/>
</dbReference>
<dbReference type="SUPFAM" id="SSF51735">
    <property type="entry name" value="NAD(P)-binding Rossmann-fold domains"/>
    <property type="match status" value="1"/>
</dbReference>
<dbReference type="InterPro" id="IPR032875">
    <property type="entry name" value="Succ_CoA_lig_flav_dom"/>
</dbReference>
<evidence type="ECO:0000313" key="8">
    <source>
        <dbReference type="Proteomes" id="UP001138921"/>
    </source>
</evidence>
<dbReference type="InterPro" id="IPR016102">
    <property type="entry name" value="Succinyl-CoA_synth-like"/>
</dbReference>
<dbReference type="SUPFAM" id="SSF52210">
    <property type="entry name" value="Succinyl-CoA synthetase domains"/>
    <property type="match status" value="2"/>
</dbReference>
<evidence type="ECO:0000256" key="1">
    <source>
        <dbReference type="ARBA" id="ARBA00022532"/>
    </source>
</evidence>
<keyword evidence="7" id="KW-0436">Ligase</keyword>
<feature type="compositionally biased region" description="Basic residues" evidence="5">
    <location>
        <begin position="1056"/>
        <end position="1067"/>
    </location>
</feature>
<evidence type="ECO:0000256" key="5">
    <source>
        <dbReference type="SAM" id="MobiDB-lite"/>
    </source>
</evidence>
<gene>
    <name evidence="7" type="ORF">J1C56_28370</name>
</gene>
<sequence length="1067" mass="114067">MNYNSVRENRRERLKRMLVPQSAVFIGGASIVPAIDYCRTRGFRGNIYIVNPRRNELAGIPCVPNVGDLPEIPDVTFLAVPRENVVGVVRELSGIGVAGAICNTSGFSEMHGGEQSQRDLVKAAGEMPIIGPNCPGVANFADRSVFMMDHFGVHDENGSVALISNGGSYLSDLGCSDRSLPLAYSIGLGNQAMVTVADIMDVVLDDERIRAVNLYLEGIRDPAVLSAAALKAARKDIPVVVIKGGRTSAGRRATESHTASRAGDDIVTSALFKRLGFVEVRTPTEALETLKMLVYAPRVKGRRTAFATSSGSYAVLGGDIAEFNGLDLQPPSAEAAAELEKYLPPFVHPANPLDISSGQNAGFDGNLNIYRAYLSDDRDVALSVMCFPPEGGWDPQIWNVTTQAFAQAARERRMPAAFVNTLPEALPKSIRERMIADGLVPLQGMEDGIRAVSNAVRSSELADVLSQRTDEEILVPTYRTGLTEEIAFDEASAKAELGASGIAVPRSIVVTPDQTGRLDELDFPVAVKALSAGLAHKSELGAVVLRLGTPEEAWQAVRTMAEKLKHVAPEISISSFLVEEMVKDGVGELLVGIHRVDPMGLTLTIGTSGTEGELLRDTATILLPSSRAMIAEALRSLKLFQLLDGWRGRTKGDVEAAVDVIQKFAQFAISKGERFVEAEINPLIVRPMGQGAVAVDAVMRLARHQLAQRISILTHKISEMGLPTSITSRLRIPLISAPMQHVSGPELVSAVCRKGAIGAFPTLNARSPEELDQWLSRIEKACAESDDISAPFCPNIVMRRSSEALQADVDVLVKHRVKIVLASVGSPEAIIPQLHDVGCTVLTDVATMRHAEKAIRVGADGLVLLSAGAGGQTGWLNGLSFVRAVRSIYDGPVGLAGGLSDGHALWAARVLGCDFGMMGTRFIATHESLAPQGHKQMVVNAGIDDILLTKAINGFDANYLRQSILDVGLDLAELQIPLSVDEARKRFSADLAGTGPKRWTDIWSAGHTVSAVSEIQSAGEVVDEIADEYHTAMGETGALVSAAEPAAQSAIGARDQRKRPRKKRGGG</sequence>
<dbReference type="AlphaFoldDB" id="A0A9X1AGZ5"/>
<feature type="domain" description="CoA-binding" evidence="6">
    <location>
        <begin position="17"/>
        <end position="107"/>
    </location>
</feature>
<dbReference type="Gene3D" id="3.30.1490.20">
    <property type="entry name" value="ATP-grasp fold, A domain"/>
    <property type="match status" value="1"/>
</dbReference>
<dbReference type="Gene3D" id="3.40.50.261">
    <property type="entry name" value="Succinyl-CoA synthetase domains"/>
    <property type="match status" value="2"/>
</dbReference>
<keyword evidence="2" id="KW-0285">Flavoprotein</keyword>
<evidence type="ECO:0000256" key="3">
    <source>
        <dbReference type="ARBA" id="ARBA00022643"/>
    </source>
</evidence>
<name>A0A9X1AGZ5_9HYPH</name>
<proteinExistence type="predicted"/>
<dbReference type="SMART" id="SM00881">
    <property type="entry name" value="CoA_binding"/>
    <property type="match status" value="1"/>
</dbReference>
<keyword evidence="8" id="KW-1185">Reference proteome</keyword>
<comment type="caution">
    <text evidence="7">The sequence shown here is derived from an EMBL/GenBank/DDBJ whole genome shotgun (WGS) entry which is preliminary data.</text>
</comment>
<evidence type="ECO:0000256" key="4">
    <source>
        <dbReference type="ARBA" id="ARBA00023002"/>
    </source>
</evidence>
<dbReference type="Pfam" id="PF13607">
    <property type="entry name" value="Succ_CoA_lig"/>
    <property type="match status" value="1"/>
</dbReference>
<dbReference type="PANTHER" id="PTHR42793:SF4">
    <property type="entry name" value="BLL6376 PROTEIN"/>
    <property type="match status" value="1"/>
</dbReference>
<dbReference type="Gene3D" id="3.20.20.70">
    <property type="entry name" value="Aldolase class I"/>
    <property type="match status" value="1"/>
</dbReference>
<reference evidence="7" key="2">
    <citation type="submission" date="2021-03" db="EMBL/GenBank/DDBJ databases">
        <authorList>
            <person name="Artuso I."/>
            <person name="Turrini P."/>
            <person name="Pirolo M."/>
            <person name="Lugli G.A."/>
            <person name="Ventura M."/>
            <person name="Visca P."/>
        </authorList>
    </citation>
    <scope>NUCLEOTIDE SEQUENCE</scope>
    <source>
        <strain evidence="7">LMG 26462</strain>
    </source>
</reference>
<protein>
    <submittedName>
        <fullName evidence="7">Acetate--CoA ligase family protein</fullName>
    </submittedName>
</protein>
<dbReference type="GO" id="GO:0018580">
    <property type="term" value="F:nitronate monooxygenase activity"/>
    <property type="evidence" value="ECO:0007669"/>
    <property type="project" value="InterPro"/>
</dbReference>
<dbReference type="Gene3D" id="3.40.50.720">
    <property type="entry name" value="NAD(P)-binding Rossmann-like Domain"/>
    <property type="match status" value="1"/>
</dbReference>
<dbReference type="InterPro" id="IPR036291">
    <property type="entry name" value="NAD(P)-bd_dom_sf"/>
</dbReference>
<dbReference type="SUPFAM" id="SSF51412">
    <property type="entry name" value="Inosine monophosphate dehydrogenase (IMPDH)"/>
    <property type="match status" value="1"/>
</dbReference>
<dbReference type="Pfam" id="PF13380">
    <property type="entry name" value="CoA_binding_2"/>
    <property type="match status" value="1"/>
</dbReference>
<evidence type="ECO:0000256" key="2">
    <source>
        <dbReference type="ARBA" id="ARBA00022630"/>
    </source>
</evidence>
<dbReference type="Pfam" id="PF13549">
    <property type="entry name" value="ATP-grasp_5"/>
    <property type="match status" value="1"/>
</dbReference>
<dbReference type="InterPro" id="IPR013785">
    <property type="entry name" value="Aldolase_TIM"/>
</dbReference>